<keyword evidence="3" id="KW-1185">Reference proteome</keyword>
<dbReference type="PANTHER" id="PTHR34461:SF4">
    <property type="entry name" value="OS01G0101800 PROTEIN"/>
    <property type="match status" value="1"/>
</dbReference>
<evidence type="ECO:0000313" key="2">
    <source>
        <dbReference type="EMBL" id="KAE8714518.1"/>
    </source>
</evidence>
<feature type="region of interest" description="Disordered" evidence="1">
    <location>
        <begin position="792"/>
        <end position="846"/>
    </location>
</feature>
<feature type="region of interest" description="Disordered" evidence="1">
    <location>
        <begin position="593"/>
        <end position="612"/>
    </location>
</feature>
<proteinExistence type="predicted"/>
<protein>
    <submittedName>
        <fullName evidence="2">Uncharacterized protein</fullName>
    </submittedName>
</protein>
<feature type="compositionally biased region" description="Basic residues" evidence="1">
    <location>
        <begin position="31"/>
        <end position="42"/>
    </location>
</feature>
<reference evidence="2" key="1">
    <citation type="submission" date="2019-09" db="EMBL/GenBank/DDBJ databases">
        <title>Draft genome information of white flower Hibiscus syriacus.</title>
        <authorList>
            <person name="Kim Y.-M."/>
        </authorList>
    </citation>
    <scope>NUCLEOTIDE SEQUENCE [LARGE SCALE GENOMIC DNA]</scope>
    <source>
        <strain evidence="2">YM2019G1</strain>
    </source>
</reference>
<feature type="region of interest" description="Disordered" evidence="1">
    <location>
        <begin position="1"/>
        <end position="55"/>
    </location>
</feature>
<sequence>MADSRGVLKKRKRPCHPLSQSLRGITTRSKSQIHIHRNRSGKSRTYSIGGGKHQGLQSFVKKPKKSLPVEDSVGCDLSSVSIKDLRLRRVFSPSSTDGVIPNCLDDDQNLGKSEVSGNCLDDAENLGKSELAGNCLNDAENLGKSELAGNCLDDGESLGKSELAGNCLDRRKEDCGNGDVRKMEMSNEEFVQSTPPDAEIIGVEQVVERNEGEKIKKEKGFPEERNETNYSTKSVLRPCSRVKLFKAPGSFILRRLLPYLMDIKKDCYGNSHSPIMIRCPKTEKGFEEKELLASNVEEAMGDKSMAAGSFTSHEKDPSSMPLVNGEIKKFELQVSTEDQNSNCLKNYSSSTIEDFHFNKENSACVLSTDKILADDGEIAKSNVESPCNVQVLDWNFSLVSDYNEVNKNSNEEMQSEIEDNDAEVVAEVVEKVEYLNVQCMSVTPPDSVMISEMETGNTRGIRADCLSQGTNCDGEKSKNGAFHRNGGRDTDKSLDTSPKNKLVPNQQLRPMLCKIPGSFSYRRLLQFLIDLTNDNSCASRNDQSLKVDKSSKEKPISLVFSSGKGAYIETFDCRSPAVEQYTSDGIRAPVTEATAIGSSSDKPTRSPPKQLAGSLLIPDSQQEHASVVKHAALVDANQELETSPKHVVEPSAMSSSPLINSGLFRREEASKLVSCRLTFETEGDTTKSTAKCVNQVKPIEADSLGEASIPIGFPIVGLKKGILKRNPPGCRGICSCLNCTSFRLHAERAFEFSRNQMQDAEEVALDFFGDSPNGPLLFGPISSSVVAIKATTPTKRKGVRASHTGNNRERTEIRKQQSTTKQRKHTEQLTTSSDLPRITREPKSRRLENFRPLTAIDVGARLSVGDWFPSDEGNLERREKLSFLRNILEKSASGARDQCSISINEVTDACKKASEAEELAKARLGEMIYDLNIHCRIPCGQRPRVRFANYVEELLIPIADSSNK</sequence>
<accession>A0A6A3BGH3</accession>
<name>A0A6A3BGH3_HIBSY</name>
<dbReference type="EMBL" id="VEPZ02000870">
    <property type="protein sequence ID" value="KAE8714518.1"/>
    <property type="molecule type" value="Genomic_DNA"/>
</dbReference>
<evidence type="ECO:0000313" key="3">
    <source>
        <dbReference type="Proteomes" id="UP000436088"/>
    </source>
</evidence>
<feature type="compositionally biased region" description="Polar residues" evidence="1">
    <location>
        <begin position="18"/>
        <end position="30"/>
    </location>
</feature>
<gene>
    <name evidence="2" type="ORF">F3Y22_tig00110195pilonHSYRG00127</name>
</gene>
<organism evidence="2 3">
    <name type="scientific">Hibiscus syriacus</name>
    <name type="common">Rose of Sharon</name>
    <dbReference type="NCBI Taxonomy" id="106335"/>
    <lineage>
        <taxon>Eukaryota</taxon>
        <taxon>Viridiplantae</taxon>
        <taxon>Streptophyta</taxon>
        <taxon>Embryophyta</taxon>
        <taxon>Tracheophyta</taxon>
        <taxon>Spermatophyta</taxon>
        <taxon>Magnoliopsida</taxon>
        <taxon>eudicotyledons</taxon>
        <taxon>Gunneridae</taxon>
        <taxon>Pentapetalae</taxon>
        <taxon>rosids</taxon>
        <taxon>malvids</taxon>
        <taxon>Malvales</taxon>
        <taxon>Malvaceae</taxon>
        <taxon>Malvoideae</taxon>
        <taxon>Hibiscus</taxon>
    </lineage>
</organism>
<comment type="caution">
    <text evidence="2">The sequence shown here is derived from an EMBL/GenBank/DDBJ whole genome shotgun (WGS) entry which is preliminary data.</text>
</comment>
<dbReference type="AlphaFoldDB" id="A0A6A3BGH3"/>
<dbReference type="Proteomes" id="UP000436088">
    <property type="component" value="Unassembled WGS sequence"/>
</dbReference>
<dbReference type="PANTHER" id="PTHR34461">
    <property type="entry name" value="EXPRESSED PROTEIN"/>
    <property type="match status" value="1"/>
</dbReference>
<feature type="region of interest" description="Disordered" evidence="1">
    <location>
        <begin position="476"/>
        <end position="500"/>
    </location>
</feature>
<evidence type="ECO:0000256" key="1">
    <source>
        <dbReference type="SAM" id="MobiDB-lite"/>
    </source>
</evidence>
<feature type="compositionally biased region" description="Basic and acidic residues" evidence="1">
    <location>
        <begin position="806"/>
        <end position="815"/>
    </location>
</feature>
<feature type="compositionally biased region" description="Basic and acidic residues" evidence="1">
    <location>
        <begin position="837"/>
        <end position="846"/>
    </location>
</feature>